<dbReference type="Pfam" id="PF00155">
    <property type="entry name" value="Aminotran_1_2"/>
    <property type="match status" value="1"/>
</dbReference>
<evidence type="ECO:0000256" key="4">
    <source>
        <dbReference type="ARBA" id="ARBA00022679"/>
    </source>
</evidence>
<name>A0A378MCM8_LISGR</name>
<proteinExistence type="inferred from homology"/>
<dbReference type="Gene3D" id="3.40.640.10">
    <property type="entry name" value="Type I PLP-dependent aspartate aminotransferase-like (Major domain)"/>
    <property type="match status" value="1"/>
</dbReference>
<organism evidence="8 9">
    <name type="scientific">Listeria grayi</name>
    <name type="common">Listeria murrayi</name>
    <dbReference type="NCBI Taxonomy" id="1641"/>
    <lineage>
        <taxon>Bacteria</taxon>
        <taxon>Bacillati</taxon>
        <taxon>Bacillota</taxon>
        <taxon>Bacilli</taxon>
        <taxon>Bacillales</taxon>
        <taxon>Listeriaceae</taxon>
        <taxon>Listeria</taxon>
    </lineage>
</organism>
<sequence length="382" mass="42120">MNSTNIAKRHQGTPVNILANIGTLAKTTPDLLDLSIGDPDIITDKTIIEAAFADVKAGHTKYTESGGEITFINAVIDFYKRLYHLEVAADQVRATVGASHAMYLALQVILDPGDEVILHEPFFSPYKEQIIQSQGVPVVVPTYEKDGFEIDIDLLEAAVSPKTKAFILNSPNNPTGAVFSKEAFTKIAALAEKYDFYIISDEVYDGFSFYSDFTPMLAFAPEHTILLGSLSKNFAMTGWRIGYMIAPPYINEAAKLLNEGITYSAPSPSQRAAIYALNHAETLIPQVTAIFQKRLEYIAERIAAIPYLSLHPVKGSMYAFVNITRTQMSSVPFSEYLLKETKVLVIPGLAFGESGDNYVRIAATQPIPILKEAFDRLEDLSF</sequence>
<gene>
    <name evidence="8" type="primary">aspC</name>
    <name evidence="8" type="ORF">NCTC10815_01448</name>
</gene>
<evidence type="ECO:0000313" key="8">
    <source>
        <dbReference type="EMBL" id="STY44129.1"/>
    </source>
</evidence>
<dbReference type="Proteomes" id="UP000254879">
    <property type="component" value="Unassembled WGS sequence"/>
</dbReference>
<dbReference type="AlphaFoldDB" id="A0A378MCM8"/>
<dbReference type="InterPro" id="IPR015424">
    <property type="entry name" value="PyrdxlP-dep_Trfase"/>
</dbReference>
<dbReference type="EC" id="2.6.1.-" evidence="6"/>
<evidence type="ECO:0000256" key="2">
    <source>
        <dbReference type="ARBA" id="ARBA00007441"/>
    </source>
</evidence>
<dbReference type="InterPro" id="IPR050596">
    <property type="entry name" value="AspAT/PAT-like"/>
</dbReference>
<keyword evidence="4 6" id="KW-0808">Transferase</keyword>
<dbReference type="InterPro" id="IPR015421">
    <property type="entry name" value="PyrdxlP-dep_Trfase_major"/>
</dbReference>
<reference evidence="8 9" key="1">
    <citation type="submission" date="2018-06" db="EMBL/GenBank/DDBJ databases">
        <authorList>
            <consortium name="Pathogen Informatics"/>
            <person name="Doyle S."/>
        </authorList>
    </citation>
    <scope>NUCLEOTIDE SEQUENCE [LARGE SCALE GENOMIC DNA]</scope>
    <source>
        <strain evidence="9">NCTC 10815</strain>
    </source>
</reference>
<evidence type="ECO:0000256" key="6">
    <source>
        <dbReference type="RuleBase" id="RU000481"/>
    </source>
</evidence>
<accession>A0A378MCM8</accession>
<dbReference type="InterPro" id="IPR004838">
    <property type="entry name" value="NHTrfase_class1_PyrdxlP-BS"/>
</dbReference>
<feature type="domain" description="Aminotransferase class I/classII large" evidence="7">
    <location>
        <begin position="30"/>
        <end position="363"/>
    </location>
</feature>
<dbReference type="EMBL" id="UGPG01000001">
    <property type="protein sequence ID" value="STY44129.1"/>
    <property type="molecule type" value="Genomic_DNA"/>
</dbReference>
<evidence type="ECO:0000256" key="3">
    <source>
        <dbReference type="ARBA" id="ARBA00022576"/>
    </source>
</evidence>
<dbReference type="NCBIfam" id="NF004975">
    <property type="entry name" value="PRK06348.1"/>
    <property type="match status" value="1"/>
</dbReference>
<dbReference type="PROSITE" id="PS00105">
    <property type="entry name" value="AA_TRANSFER_CLASS_1"/>
    <property type="match status" value="1"/>
</dbReference>
<dbReference type="GO" id="GO:0006520">
    <property type="term" value="P:amino acid metabolic process"/>
    <property type="evidence" value="ECO:0007669"/>
    <property type="project" value="InterPro"/>
</dbReference>
<comment type="similarity">
    <text evidence="2 6">Belongs to the class-I pyridoxal-phosphate-dependent aminotransferase family.</text>
</comment>
<dbReference type="PANTHER" id="PTHR46383">
    <property type="entry name" value="ASPARTATE AMINOTRANSFERASE"/>
    <property type="match status" value="1"/>
</dbReference>
<keyword evidence="5" id="KW-0663">Pyridoxal phosphate</keyword>
<evidence type="ECO:0000256" key="1">
    <source>
        <dbReference type="ARBA" id="ARBA00001933"/>
    </source>
</evidence>
<dbReference type="GO" id="GO:0008483">
    <property type="term" value="F:transaminase activity"/>
    <property type="evidence" value="ECO:0007669"/>
    <property type="project" value="UniProtKB-KW"/>
</dbReference>
<dbReference type="CDD" id="cd00609">
    <property type="entry name" value="AAT_like"/>
    <property type="match status" value="1"/>
</dbReference>
<evidence type="ECO:0000256" key="5">
    <source>
        <dbReference type="ARBA" id="ARBA00022898"/>
    </source>
</evidence>
<keyword evidence="3 6" id="KW-0032">Aminotransferase</keyword>
<dbReference type="OrthoDB" id="9802328at2"/>
<dbReference type="Gene3D" id="3.90.1150.10">
    <property type="entry name" value="Aspartate Aminotransferase, domain 1"/>
    <property type="match status" value="1"/>
</dbReference>
<dbReference type="FunFam" id="3.40.640.10:FF:000033">
    <property type="entry name" value="Aspartate aminotransferase"/>
    <property type="match status" value="1"/>
</dbReference>
<comment type="cofactor">
    <cofactor evidence="1 6">
        <name>pyridoxal 5'-phosphate</name>
        <dbReference type="ChEBI" id="CHEBI:597326"/>
    </cofactor>
</comment>
<dbReference type="InterPro" id="IPR015422">
    <property type="entry name" value="PyrdxlP-dep_Trfase_small"/>
</dbReference>
<evidence type="ECO:0000259" key="7">
    <source>
        <dbReference type="Pfam" id="PF00155"/>
    </source>
</evidence>
<dbReference type="InterPro" id="IPR004839">
    <property type="entry name" value="Aminotransferase_I/II_large"/>
</dbReference>
<dbReference type="SUPFAM" id="SSF53383">
    <property type="entry name" value="PLP-dependent transferases"/>
    <property type="match status" value="1"/>
</dbReference>
<dbReference type="GO" id="GO:0030170">
    <property type="term" value="F:pyridoxal phosphate binding"/>
    <property type="evidence" value="ECO:0007669"/>
    <property type="project" value="InterPro"/>
</dbReference>
<dbReference type="RefSeq" id="WP_036104789.1">
    <property type="nucleotide sequence ID" value="NZ_JBHLUC010000027.1"/>
</dbReference>
<protein>
    <recommendedName>
        <fullName evidence="6">Aminotransferase</fullName>
        <ecNumber evidence="6">2.6.1.-</ecNumber>
    </recommendedName>
</protein>
<evidence type="ECO:0000313" key="9">
    <source>
        <dbReference type="Proteomes" id="UP000254879"/>
    </source>
</evidence>